<proteinExistence type="inferred from homology"/>
<evidence type="ECO:0000256" key="6">
    <source>
        <dbReference type="ARBA" id="ARBA00022688"/>
    </source>
</evidence>
<dbReference type="InterPro" id="IPR000719">
    <property type="entry name" value="Prot_kinase_dom"/>
</dbReference>
<dbReference type="NCBIfam" id="TIGR01982">
    <property type="entry name" value="UbiB"/>
    <property type="match status" value="1"/>
</dbReference>
<dbReference type="Gene3D" id="1.10.510.10">
    <property type="entry name" value="Transferase(Phosphotransferase) domain 1"/>
    <property type="match status" value="1"/>
</dbReference>
<keyword evidence="7" id="KW-0812">Transmembrane</keyword>
<dbReference type="CDD" id="cd13972">
    <property type="entry name" value="UbiB"/>
    <property type="match status" value="1"/>
</dbReference>
<dbReference type="InterPro" id="IPR050154">
    <property type="entry name" value="UbiB_kinase"/>
</dbReference>
<protein>
    <submittedName>
        <fullName evidence="14">Ubiquinone biosynthesis regulatory protein kinase UbiB</fullName>
    </submittedName>
</protein>
<dbReference type="InterPro" id="IPR011009">
    <property type="entry name" value="Kinase-like_dom_sf"/>
</dbReference>
<evidence type="ECO:0000256" key="4">
    <source>
        <dbReference type="ARBA" id="ARBA00022519"/>
    </source>
</evidence>
<name>A0A6N7EWF8_9GAMM</name>
<dbReference type="InParanoid" id="A0A6N7EWF8"/>
<dbReference type="InterPro" id="IPR004147">
    <property type="entry name" value="ABC1_dom"/>
</dbReference>
<evidence type="ECO:0000256" key="5">
    <source>
        <dbReference type="ARBA" id="ARBA00022679"/>
    </source>
</evidence>
<sequence length="539" mass="62214">MQNVARFFKVWHTLAKYRIDALIPKTSRHGMIKLLVFMMPVAWFRQPSESRAVRVRLSLESLGPIYVKFGQALSTRPDLLPPDIAAELAKLQDDVAPFSKELAIEIIEKSLKTPVGEAFASFSDEVLASASIAQVHTATLHSGESVVVKVVRPQIERTIRNDLWLMYRFANVLQRLSKNIRRLHLPEVVSEFDKTIMGELDLMQEAANASTLKHNFKDSDLLYVPEIYWDYCGKNVLVMERVFAVSIGDMKTLREKRVNLKELAARGVTIFFTQVFYHQYFHADMHPGNIFVDISDPEKPKYVAIDFGIMGSLNDQDQYYLAENFLAFFNRDYRRVAKLHIDSGWVPANVSVTDFEAAIRKASEPIFGKPLKDISFAQFLLTLFQTARRFEMEVQPQLVLLQKTFFNIEGLGRVLYPDLDLWETGKPILEKWMKDRFGLRAILKQMRTHSGEYTEALTQLPLLINQQLQQTQQQQQQQERRQRAQWRRSLIVAASVVFSASAWLIFQPSLWAEPYSRYFLGGVIVLMVWQLRRGLKSEA</sequence>
<keyword evidence="15" id="KW-1185">Reference proteome</keyword>
<comment type="pathway">
    <text evidence="1">Cofactor biosynthesis; ubiquinone biosynthesis [regulation].</text>
</comment>
<dbReference type="InterPro" id="IPR010232">
    <property type="entry name" value="UbiB"/>
</dbReference>
<keyword evidence="5" id="KW-0808">Transferase</keyword>
<evidence type="ECO:0000256" key="9">
    <source>
        <dbReference type="ARBA" id="ARBA00022777"/>
    </source>
</evidence>
<evidence type="ECO:0000256" key="8">
    <source>
        <dbReference type="ARBA" id="ARBA00022741"/>
    </source>
</evidence>
<feature type="domain" description="Protein kinase" evidence="13">
    <location>
        <begin position="121"/>
        <end position="504"/>
    </location>
</feature>
<dbReference type="FunCoup" id="A0A6N7EWF8">
    <property type="interactions" value="313"/>
</dbReference>
<comment type="similarity">
    <text evidence="2">Belongs to the protein kinase superfamily. ADCK protein kinase family.</text>
</comment>
<evidence type="ECO:0000256" key="1">
    <source>
        <dbReference type="ARBA" id="ARBA00005020"/>
    </source>
</evidence>
<dbReference type="NCBIfam" id="NF003404">
    <property type="entry name" value="PRK04750.1"/>
    <property type="match status" value="1"/>
</dbReference>
<evidence type="ECO:0000256" key="2">
    <source>
        <dbReference type="ARBA" id="ARBA00009670"/>
    </source>
</evidence>
<evidence type="ECO:0000313" key="14">
    <source>
        <dbReference type="EMBL" id="MPV86243.1"/>
    </source>
</evidence>
<dbReference type="Pfam" id="PF03109">
    <property type="entry name" value="ABC1"/>
    <property type="match status" value="1"/>
</dbReference>
<dbReference type="GO" id="GO:0006744">
    <property type="term" value="P:ubiquinone biosynthetic process"/>
    <property type="evidence" value="ECO:0007669"/>
    <property type="project" value="UniProtKB-UniPathway"/>
</dbReference>
<dbReference type="InterPro" id="IPR045308">
    <property type="entry name" value="UbiB_bact"/>
</dbReference>
<organism evidence="14 15">
    <name type="scientific">Ostreibacterium oceani</name>
    <dbReference type="NCBI Taxonomy" id="2654998"/>
    <lineage>
        <taxon>Bacteria</taxon>
        <taxon>Pseudomonadati</taxon>
        <taxon>Pseudomonadota</taxon>
        <taxon>Gammaproteobacteria</taxon>
        <taxon>Cardiobacteriales</taxon>
        <taxon>Ostreibacteriaceae</taxon>
        <taxon>Ostreibacterium</taxon>
    </lineage>
</organism>
<keyword evidence="9" id="KW-0418">Kinase</keyword>
<evidence type="ECO:0000256" key="12">
    <source>
        <dbReference type="ARBA" id="ARBA00023136"/>
    </source>
</evidence>
<dbReference type="PROSITE" id="PS50011">
    <property type="entry name" value="PROTEIN_KINASE_DOM"/>
    <property type="match status" value="1"/>
</dbReference>
<evidence type="ECO:0000256" key="10">
    <source>
        <dbReference type="ARBA" id="ARBA00022840"/>
    </source>
</evidence>
<keyword evidence="4" id="KW-0997">Cell inner membrane</keyword>
<dbReference type="GO" id="GO:0005524">
    <property type="term" value="F:ATP binding"/>
    <property type="evidence" value="ECO:0007669"/>
    <property type="project" value="UniProtKB-KW"/>
</dbReference>
<accession>A0A6N7EWF8</accession>
<evidence type="ECO:0000313" key="15">
    <source>
        <dbReference type="Proteomes" id="UP000471298"/>
    </source>
</evidence>
<dbReference type="UniPathway" id="UPA00232"/>
<dbReference type="SUPFAM" id="SSF56112">
    <property type="entry name" value="Protein kinase-like (PK-like)"/>
    <property type="match status" value="1"/>
</dbReference>
<dbReference type="AlphaFoldDB" id="A0A6N7EWF8"/>
<dbReference type="EMBL" id="WHNW01000005">
    <property type="protein sequence ID" value="MPV86243.1"/>
    <property type="molecule type" value="Genomic_DNA"/>
</dbReference>
<reference evidence="14 15" key="1">
    <citation type="submission" date="2019-10" db="EMBL/GenBank/DDBJ databases">
        <title>Cardiobacteriales fam. a chemoheterotrophic member of the order Cardiobacteriales, and proposal of Cardiobacteriales fam. nov.</title>
        <authorList>
            <person name="Wang C."/>
        </authorList>
    </citation>
    <scope>NUCLEOTIDE SEQUENCE [LARGE SCALE GENOMIC DNA]</scope>
    <source>
        <strain evidence="14 15">ML27</strain>
    </source>
</reference>
<keyword evidence="10" id="KW-0067">ATP-binding</keyword>
<gene>
    <name evidence="14" type="primary">ubiB</name>
    <name evidence="14" type="ORF">GCU85_05800</name>
</gene>
<keyword evidence="6" id="KW-0831">Ubiquinone biosynthesis</keyword>
<keyword evidence="12" id="KW-0472">Membrane</keyword>
<keyword evidence="14" id="KW-0830">Ubiquinone</keyword>
<dbReference type="PANTHER" id="PTHR10566:SF113">
    <property type="entry name" value="PROTEIN ACTIVITY OF BC1 COMPLEX KINASE 7, CHLOROPLASTIC"/>
    <property type="match status" value="1"/>
</dbReference>
<keyword evidence="3" id="KW-1003">Cell membrane</keyword>
<dbReference type="GO" id="GO:0004672">
    <property type="term" value="F:protein kinase activity"/>
    <property type="evidence" value="ECO:0007669"/>
    <property type="project" value="InterPro"/>
</dbReference>
<evidence type="ECO:0000256" key="7">
    <source>
        <dbReference type="ARBA" id="ARBA00022692"/>
    </source>
</evidence>
<dbReference type="Proteomes" id="UP000471298">
    <property type="component" value="Unassembled WGS sequence"/>
</dbReference>
<keyword evidence="8" id="KW-0547">Nucleotide-binding</keyword>
<dbReference type="PANTHER" id="PTHR10566">
    <property type="entry name" value="CHAPERONE-ACTIVITY OF BC1 COMPLEX CABC1 -RELATED"/>
    <property type="match status" value="1"/>
</dbReference>
<evidence type="ECO:0000259" key="13">
    <source>
        <dbReference type="PROSITE" id="PS50011"/>
    </source>
</evidence>
<comment type="caution">
    <text evidence="14">The sequence shown here is derived from an EMBL/GenBank/DDBJ whole genome shotgun (WGS) entry which is preliminary data.</text>
</comment>
<keyword evidence="11" id="KW-1133">Transmembrane helix</keyword>
<evidence type="ECO:0000256" key="3">
    <source>
        <dbReference type="ARBA" id="ARBA00022475"/>
    </source>
</evidence>
<evidence type="ECO:0000256" key="11">
    <source>
        <dbReference type="ARBA" id="ARBA00022989"/>
    </source>
</evidence>